<evidence type="ECO:0000256" key="6">
    <source>
        <dbReference type="ARBA" id="ARBA00022989"/>
    </source>
</evidence>
<organism evidence="10 11">
    <name type="scientific">Kwoniella shandongensis</name>
    <dbReference type="NCBI Taxonomy" id="1734106"/>
    <lineage>
        <taxon>Eukaryota</taxon>
        <taxon>Fungi</taxon>
        <taxon>Dikarya</taxon>
        <taxon>Basidiomycota</taxon>
        <taxon>Agaricomycotina</taxon>
        <taxon>Tremellomycetes</taxon>
        <taxon>Tremellales</taxon>
        <taxon>Cryptococcaceae</taxon>
        <taxon>Kwoniella</taxon>
    </lineage>
</organism>
<dbReference type="PANTHER" id="PTHR31595">
    <property type="entry name" value="LONG-CHAIN-ALCOHOL O-FATTY-ACYLTRANSFERASE 3-RELATED"/>
    <property type="match status" value="1"/>
</dbReference>
<dbReference type="EMBL" id="CP144053">
    <property type="protein sequence ID" value="WWD17542.1"/>
    <property type="molecule type" value="Genomic_DNA"/>
</dbReference>
<dbReference type="KEGG" id="ksn:43591876"/>
<evidence type="ECO:0000259" key="9">
    <source>
        <dbReference type="Pfam" id="PF13813"/>
    </source>
</evidence>
<dbReference type="Pfam" id="PF13813">
    <property type="entry name" value="MBOAT_2"/>
    <property type="match status" value="1"/>
</dbReference>
<feature type="transmembrane region" description="Helical" evidence="8">
    <location>
        <begin position="87"/>
        <end position="107"/>
    </location>
</feature>
<keyword evidence="4" id="KW-0808">Transferase</keyword>
<evidence type="ECO:0000256" key="4">
    <source>
        <dbReference type="ARBA" id="ARBA00022679"/>
    </source>
</evidence>
<feature type="domain" description="Wax synthase" evidence="9">
    <location>
        <begin position="177"/>
        <end position="255"/>
    </location>
</feature>
<dbReference type="RefSeq" id="XP_065823130.1">
    <property type="nucleotide sequence ID" value="XM_065967058.1"/>
</dbReference>
<dbReference type="GO" id="GO:0008374">
    <property type="term" value="F:O-acyltransferase activity"/>
    <property type="evidence" value="ECO:0007669"/>
    <property type="project" value="InterPro"/>
</dbReference>
<evidence type="ECO:0000313" key="10">
    <source>
        <dbReference type="EMBL" id="WWD17542.1"/>
    </source>
</evidence>
<evidence type="ECO:0000256" key="5">
    <source>
        <dbReference type="ARBA" id="ARBA00022692"/>
    </source>
</evidence>
<evidence type="ECO:0000256" key="8">
    <source>
        <dbReference type="SAM" id="Phobius"/>
    </source>
</evidence>
<dbReference type="InterPro" id="IPR032805">
    <property type="entry name" value="Wax_synthase_dom"/>
</dbReference>
<feature type="transmembrane region" description="Helical" evidence="8">
    <location>
        <begin position="152"/>
        <end position="173"/>
    </location>
</feature>
<keyword evidence="7 8" id="KW-0472">Membrane</keyword>
<dbReference type="GO" id="GO:0016020">
    <property type="term" value="C:membrane"/>
    <property type="evidence" value="ECO:0007669"/>
    <property type="project" value="UniProtKB-SubCell"/>
</dbReference>
<evidence type="ECO:0000256" key="7">
    <source>
        <dbReference type="ARBA" id="ARBA00023136"/>
    </source>
</evidence>
<protein>
    <recommendedName>
        <fullName evidence="9">Wax synthase domain-containing protein</fullName>
    </recommendedName>
</protein>
<gene>
    <name evidence="10" type="ORF">CI109_101983</name>
</gene>
<dbReference type="AlphaFoldDB" id="A0AAJ8LGW2"/>
<dbReference type="GO" id="GO:0006629">
    <property type="term" value="P:lipid metabolic process"/>
    <property type="evidence" value="ECO:0007669"/>
    <property type="project" value="InterPro"/>
</dbReference>
<feature type="transmembrane region" description="Helical" evidence="8">
    <location>
        <begin position="245"/>
        <end position="263"/>
    </location>
</feature>
<evidence type="ECO:0000313" key="11">
    <source>
        <dbReference type="Proteomes" id="UP000322225"/>
    </source>
</evidence>
<name>A0AAJ8LGW2_9TREE</name>
<dbReference type="InterPro" id="IPR044851">
    <property type="entry name" value="Wax_synthase"/>
</dbReference>
<reference evidence="10" key="1">
    <citation type="submission" date="2017-08" db="EMBL/GenBank/DDBJ databases">
        <authorList>
            <person name="Cuomo C."/>
            <person name="Billmyre B."/>
            <person name="Heitman J."/>
        </authorList>
    </citation>
    <scope>NUCLEOTIDE SEQUENCE</scope>
    <source>
        <strain evidence="10">CBS 12478</strain>
    </source>
</reference>
<evidence type="ECO:0000256" key="2">
    <source>
        <dbReference type="ARBA" id="ARBA00005179"/>
    </source>
</evidence>
<evidence type="ECO:0000256" key="3">
    <source>
        <dbReference type="ARBA" id="ARBA00007282"/>
    </source>
</evidence>
<comment type="subcellular location">
    <subcellularLocation>
        <location evidence="1">Membrane</location>
        <topology evidence="1">Multi-pass membrane protein</topology>
    </subcellularLocation>
</comment>
<feature type="transmembrane region" description="Helical" evidence="8">
    <location>
        <begin position="206"/>
        <end position="233"/>
    </location>
</feature>
<dbReference type="PANTHER" id="PTHR31595:SF57">
    <property type="entry name" value="OS04G0481900 PROTEIN"/>
    <property type="match status" value="1"/>
</dbReference>
<dbReference type="GeneID" id="43591876"/>
<comment type="pathway">
    <text evidence="2">Secondary metabolite biosynthesis.</text>
</comment>
<keyword evidence="6 8" id="KW-1133">Transmembrane helix</keyword>
<accession>A0AAJ8LGW2</accession>
<evidence type="ECO:0000256" key="1">
    <source>
        <dbReference type="ARBA" id="ARBA00004141"/>
    </source>
</evidence>
<keyword evidence="5 8" id="KW-0812">Transmembrane</keyword>
<feature type="transmembrane region" description="Helical" evidence="8">
    <location>
        <begin position="284"/>
        <end position="302"/>
    </location>
</feature>
<dbReference type="Proteomes" id="UP000322225">
    <property type="component" value="Chromosome 3"/>
</dbReference>
<comment type="similarity">
    <text evidence="3">Belongs to the wax synthase family.</text>
</comment>
<reference evidence="10" key="2">
    <citation type="submission" date="2024-01" db="EMBL/GenBank/DDBJ databases">
        <title>Comparative genomics of Cryptococcus and Kwoniella reveals pathogenesis evolution and contrasting modes of karyotype evolution via chromosome fusion or intercentromeric recombination.</title>
        <authorList>
            <person name="Coelho M.A."/>
            <person name="David-Palma M."/>
            <person name="Shea T."/>
            <person name="Bowers K."/>
            <person name="McGinley-Smith S."/>
            <person name="Mohammad A.W."/>
            <person name="Gnirke A."/>
            <person name="Yurkov A.M."/>
            <person name="Nowrousian M."/>
            <person name="Sun S."/>
            <person name="Cuomo C.A."/>
            <person name="Heitman J."/>
        </authorList>
    </citation>
    <scope>NUCLEOTIDE SEQUENCE</scope>
    <source>
        <strain evidence="10">CBS 12478</strain>
    </source>
</reference>
<sequence length="333" mass="38272">MAVALTGYNVFLRDMNGALAYILAIGPGTRWAFSSPPDPHPLPRPPPYTRLRASRIWRTFDLLVNWRLINLPPSPPLPRSSRIYLSFLHYHFFYLLYHVIASDILTYPSLRLMVDYPSASYTAFRLAVAHQYDVPKIGVDALIAISQGVATYHGLCLAWHLFALLGIGSGLWIGEEWPKISNKPHLATSLNEFWGRRWHQLLREPIAFVLSFLPFTLPRSLYILTFFLISGLIHSPLFYAVTGSFNFPAFISSFFIYGLGCVLEREFWLCTGKRKRVGGPLGVVWMWIWLIGGTIMMVSSFWKPESEFLMGQIKESINSSFTHIIWQWYGKRY</sequence>
<keyword evidence="11" id="KW-1185">Reference proteome</keyword>
<proteinExistence type="inferred from homology"/>